<protein>
    <submittedName>
        <fullName evidence="2">DNA-binding MarR family transcriptional regulator</fullName>
    </submittedName>
</protein>
<dbReference type="PANTHER" id="PTHR39515:SF2">
    <property type="entry name" value="HTH-TYPE TRANSCRIPTIONAL REGULATOR RV0880"/>
    <property type="match status" value="1"/>
</dbReference>
<dbReference type="PROSITE" id="PS50995">
    <property type="entry name" value="HTH_MARR_2"/>
    <property type="match status" value="1"/>
</dbReference>
<dbReference type="AlphaFoldDB" id="A0A495JSC8"/>
<dbReference type="InterPro" id="IPR000835">
    <property type="entry name" value="HTH_MarR-typ"/>
</dbReference>
<gene>
    <name evidence="2" type="ORF">BDK92_5913</name>
</gene>
<reference evidence="2 3" key="1">
    <citation type="submission" date="2018-10" db="EMBL/GenBank/DDBJ databases">
        <title>Sequencing the genomes of 1000 actinobacteria strains.</title>
        <authorList>
            <person name="Klenk H.-P."/>
        </authorList>
    </citation>
    <scope>NUCLEOTIDE SEQUENCE [LARGE SCALE GENOMIC DNA]</scope>
    <source>
        <strain evidence="2 3">DSM 45175</strain>
    </source>
</reference>
<evidence type="ECO:0000259" key="1">
    <source>
        <dbReference type="PROSITE" id="PS50995"/>
    </source>
</evidence>
<dbReference type="RefSeq" id="WP_246017310.1">
    <property type="nucleotide sequence ID" value="NZ_RBKT01000001.1"/>
</dbReference>
<dbReference type="Gene3D" id="1.10.10.10">
    <property type="entry name" value="Winged helix-like DNA-binding domain superfamily/Winged helix DNA-binding domain"/>
    <property type="match status" value="1"/>
</dbReference>
<feature type="domain" description="HTH marR-type" evidence="1">
    <location>
        <begin position="28"/>
        <end position="161"/>
    </location>
</feature>
<dbReference type="InterPro" id="IPR036390">
    <property type="entry name" value="WH_DNA-bd_sf"/>
</dbReference>
<sequence>MLFSIAVQVCCTALLVNGVKCPMPAPEAAAIAAELRTAMGKLTRRVKHEDRIPLGQVAVLGALDRDGAMTISDLAADQRVRPQSMARTVGLLIEQNLLTRRAHPTDRRKSLVDLSDMGQAALEAERGRRAGWLAQAIDAELTDEERALLARSAALLERLATR</sequence>
<accession>A0A495JSC8</accession>
<keyword evidence="3" id="KW-1185">Reference proteome</keyword>
<dbReference type="InterPro" id="IPR052526">
    <property type="entry name" value="HTH-type_Bedaq_tolerance"/>
</dbReference>
<dbReference type="Pfam" id="PF12802">
    <property type="entry name" value="MarR_2"/>
    <property type="match status" value="1"/>
</dbReference>
<dbReference type="GO" id="GO:0003677">
    <property type="term" value="F:DNA binding"/>
    <property type="evidence" value="ECO:0007669"/>
    <property type="project" value="UniProtKB-KW"/>
</dbReference>
<dbReference type="SUPFAM" id="SSF46785">
    <property type="entry name" value="Winged helix' DNA-binding domain"/>
    <property type="match status" value="1"/>
</dbReference>
<evidence type="ECO:0000313" key="2">
    <source>
        <dbReference type="EMBL" id="RKR91515.1"/>
    </source>
</evidence>
<evidence type="ECO:0000313" key="3">
    <source>
        <dbReference type="Proteomes" id="UP000277671"/>
    </source>
</evidence>
<proteinExistence type="predicted"/>
<keyword evidence="2" id="KW-0238">DNA-binding</keyword>
<name>A0A495JSC8_9ACTN</name>
<comment type="caution">
    <text evidence="2">The sequence shown here is derived from an EMBL/GenBank/DDBJ whole genome shotgun (WGS) entry which is preliminary data.</text>
</comment>
<dbReference type="GO" id="GO:0003700">
    <property type="term" value="F:DNA-binding transcription factor activity"/>
    <property type="evidence" value="ECO:0007669"/>
    <property type="project" value="InterPro"/>
</dbReference>
<dbReference type="PANTHER" id="PTHR39515">
    <property type="entry name" value="CONSERVED PROTEIN"/>
    <property type="match status" value="1"/>
</dbReference>
<dbReference type="SMART" id="SM00347">
    <property type="entry name" value="HTH_MARR"/>
    <property type="match status" value="1"/>
</dbReference>
<dbReference type="InterPro" id="IPR036388">
    <property type="entry name" value="WH-like_DNA-bd_sf"/>
</dbReference>
<dbReference type="EMBL" id="RBKT01000001">
    <property type="protein sequence ID" value="RKR91515.1"/>
    <property type="molecule type" value="Genomic_DNA"/>
</dbReference>
<dbReference type="Gene3D" id="1.10.287.100">
    <property type="match status" value="1"/>
</dbReference>
<dbReference type="Proteomes" id="UP000277671">
    <property type="component" value="Unassembled WGS sequence"/>
</dbReference>
<organism evidence="2 3">
    <name type="scientific">Micromonospora pisi</name>
    <dbReference type="NCBI Taxonomy" id="589240"/>
    <lineage>
        <taxon>Bacteria</taxon>
        <taxon>Bacillati</taxon>
        <taxon>Actinomycetota</taxon>
        <taxon>Actinomycetes</taxon>
        <taxon>Micromonosporales</taxon>
        <taxon>Micromonosporaceae</taxon>
        <taxon>Micromonospora</taxon>
    </lineage>
</organism>